<dbReference type="PANTHER" id="PTHR33308:SF9">
    <property type="entry name" value="PEPTIDOGLYCAN HYDROLASE FLGJ"/>
    <property type="match status" value="1"/>
</dbReference>
<protein>
    <recommendedName>
        <fullName evidence="4">Peptidoglycan hydrolase</fullName>
    </recommendedName>
</protein>
<dbReference type="Gene3D" id="3.90.1720.10">
    <property type="entry name" value="endopeptidase domain like (from Nostoc punctiforme)"/>
    <property type="match status" value="1"/>
</dbReference>
<dbReference type="Gene3D" id="1.10.101.10">
    <property type="entry name" value="PGBD-like superfamily/PGBD"/>
    <property type="match status" value="1"/>
</dbReference>
<name>A0ABX8B6N9_9BACT</name>
<proteinExistence type="predicted"/>
<dbReference type="InterPro" id="IPR036779">
    <property type="entry name" value="LysM_dom_sf"/>
</dbReference>
<evidence type="ECO:0000259" key="6">
    <source>
        <dbReference type="PROSITE" id="PS51782"/>
    </source>
</evidence>
<dbReference type="Pfam" id="PF01476">
    <property type="entry name" value="LysM"/>
    <property type="match status" value="2"/>
</dbReference>
<dbReference type="InterPro" id="IPR036366">
    <property type="entry name" value="PGBDSf"/>
</dbReference>
<feature type="compositionally biased region" description="Low complexity" evidence="5">
    <location>
        <begin position="15"/>
        <end position="40"/>
    </location>
</feature>
<dbReference type="Gene3D" id="1.10.530.10">
    <property type="match status" value="1"/>
</dbReference>
<feature type="region of interest" description="Disordered" evidence="5">
    <location>
        <begin position="461"/>
        <end position="505"/>
    </location>
</feature>
<dbReference type="SMART" id="SM00047">
    <property type="entry name" value="LYZ2"/>
    <property type="match status" value="1"/>
</dbReference>
<organism evidence="7 8">
    <name type="scientific">Chloracidobacterium sp. N</name>
    <dbReference type="NCBI Taxonomy" id="2821540"/>
    <lineage>
        <taxon>Bacteria</taxon>
        <taxon>Pseudomonadati</taxon>
        <taxon>Acidobacteriota</taxon>
        <taxon>Terriglobia</taxon>
        <taxon>Terriglobales</taxon>
        <taxon>Acidobacteriaceae</taxon>
        <taxon>Chloracidobacterium</taxon>
        <taxon>Chloracidobacterium aggregatum</taxon>
    </lineage>
</organism>
<dbReference type="SMART" id="SM00257">
    <property type="entry name" value="LysM"/>
    <property type="match status" value="2"/>
</dbReference>
<feature type="compositionally biased region" description="Pro residues" evidence="5">
    <location>
        <begin position="269"/>
        <end position="290"/>
    </location>
</feature>
<evidence type="ECO:0000256" key="3">
    <source>
        <dbReference type="ARBA" id="ARBA00022801"/>
    </source>
</evidence>
<dbReference type="PRINTS" id="PR01002">
    <property type="entry name" value="FLGFLGJ"/>
</dbReference>
<dbReference type="InterPro" id="IPR051056">
    <property type="entry name" value="Glycosyl_Hydrolase_73"/>
</dbReference>
<dbReference type="Pfam" id="PF01471">
    <property type="entry name" value="PG_binding_1"/>
    <property type="match status" value="1"/>
</dbReference>
<accession>A0ABX8B6N9</accession>
<dbReference type="PROSITE" id="PS51782">
    <property type="entry name" value="LYSM"/>
    <property type="match status" value="2"/>
</dbReference>
<keyword evidence="8" id="KW-1185">Reference proteome</keyword>
<dbReference type="SUPFAM" id="SSF47090">
    <property type="entry name" value="PGBD-like"/>
    <property type="match status" value="1"/>
</dbReference>
<dbReference type="InterPro" id="IPR036365">
    <property type="entry name" value="PGBD-like_sf"/>
</dbReference>
<dbReference type="EMBL" id="CP072643">
    <property type="protein sequence ID" value="QUV95211.1"/>
    <property type="molecule type" value="Genomic_DNA"/>
</dbReference>
<dbReference type="Proteomes" id="UP000677668">
    <property type="component" value="Chromosome 2"/>
</dbReference>
<dbReference type="PANTHER" id="PTHR33308">
    <property type="entry name" value="PEPTIDOGLYCAN HYDROLASE FLGJ"/>
    <property type="match status" value="1"/>
</dbReference>
<dbReference type="RefSeq" id="WP_211423447.1">
    <property type="nucleotide sequence ID" value="NZ_CP072643.1"/>
</dbReference>
<keyword evidence="2" id="KW-0081">Bacteriolytic enzyme</keyword>
<keyword evidence="3" id="KW-0378">Hydrolase</keyword>
<dbReference type="CDD" id="cd00118">
    <property type="entry name" value="LysM"/>
    <property type="match status" value="2"/>
</dbReference>
<evidence type="ECO:0000256" key="2">
    <source>
        <dbReference type="ARBA" id="ARBA00022638"/>
    </source>
</evidence>
<dbReference type="Pfam" id="PF01832">
    <property type="entry name" value="Glucosaminidase"/>
    <property type="match status" value="1"/>
</dbReference>
<dbReference type="Gene3D" id="4.10.80.30">
    <property type="entry name" value="DNA polymerase, domain 6"/>
    <property type="match status" value="1"/>
</dbReference>
<dbReference type="InterPro" id="IPR002477">
    <property type="entry name" value="Peptidoglycan-bd-like"/>
</dbReference>
<evidence type="ECO:0000256" key="1">
    <source>
        <dbReference type="ARBA" id="ARBA00022529"/>
    </source>
</evidence>
<feature type="compositionally biased region" description="Pro residues" evidence="5">
    <location>
        <begin position="477"/>
        <end position="495"/>
    </location>
</feature>
<evidence type="ECO:0000256" key="5">
    <source>
        <dbReference type="SAM" id="MobiDB-lite"/>
    </source>
</evidence>
<evidence type="ECO:0000313" key="7">
    <source>
        <dbReference type="EMBL" id="QUV95211.1"/>
    </source>
</evidence>
<evidence type="ECO:0000313" key="8">
    <source>
        <dbReference type="Proteomes" id="UP000677668"/>
    </source>
</evidence>
<dbReference type="SUPFAM" id="SSF54106">
    <property type="entry name" value="LysM domain"/>
    <property type="match status" value="2"/>
</dbReference>
<dbReference type="InterPro" id="IPR018392">
    <property type="entry name" value="LysM"/>
</dbReference>
<feature type="region of interest" description="Disordered" evidence="5">
    <location>
        <begin position="1"/>
        <end position="90"/>
    </location>
</feature>
<sequence length="663" mass="71795">MSVRTRQVSSPPPVSRQTTSPATTARRQTTSAATATPQEAATRRAELSTAGAMTRARLTSGLIYDGTRPAPGTTNTNAARPIDAPLKGDPNHRTPETYNNVINQFAVAHNPRYAIRDSSGDGIKDTFCNIFVWDVTRAMGAEIPHWVDKRTGQPTTVYNYSQSRELDANATMDWLRQHGAQHGWRRVSAEEAQRLANEGHPTMVGWKNPGGIGHVAIVRPGNINERGPAIAQAGSTNVNYAHVRDTFGSRPVEYWVNDRGRAAGGSSPAPTPTPQPPAPTPPPATPPSTTPPTTGLPQATLRQGDRGEAVRALQQSLIRLGYMTEAAYNTGPGVFGPRTDAALRAFQRDAGITVDGIYGPQTRQALTQALARVQGGGSTYTVRPGDTLSQIAQRHGTTVDELVRLNNIRNPNLIYPGQELRLPARTYTVRPGDTLSQIAQRHGTTVDELVRLNNIRNPNLIYPGQELRLPPSSGTPAPAPRPAPAPTPNPGPPPSGVGGSAPIGQIPRTGNAFIDSIAADAIRNQRETGVPASVTIAQAILESGWGRSELSRQANNFFGIKGTGPAGSVTMRTREVINGRDVYVNAQFRRYHTPQESFADHARLFTQNRRYAEAMRHTHDAFRFAAEIHRAGYATDPEYTNKLHSLMRQYNLTQFDAIARGQS</sequence>
<gene>
    <name evidence="7" type="ORF">J8C05_14420</name>
</gene>
<reference evidence="7 8" key="1">
    <citation type="submission" date="2021-03" db="EMBL/GenBank/DDBJ databases">
        <title>Genomic and phenotypic characterization of Chloracidobacterium isolates provides evidence for multiple species.</title>
        <authorList>
            <person name="Saini M.K."/>
            <person name="Costas A.M.G."/>
            <person name="Tank M."/>
            <person name="Bryant D.A."/>
        </authorList>
    </citation>
    <scope>NUCLEOTIDE SEQUENCE [LARGE SCALE GENOMIC DNA]</scope>
    <source>
        <strain evidence="7 8">N</strain>
    </source>
</reference>
<dbReference type="InterPro" id="IPR002901">
    <property type="entry name" value="MGlyc_endo_b_GlcNAc-like_dom"/>
</dbReference>
<dbReference type="Gene3D" id="3.10.350.10">
    <property type="entry name" value="LysM domain"/>
    <property type="match status" value="2"/>
</dbReference>
<evidence type="ECO:0000256" key="4">
    <source>
        <dbReference type="ARBA" id="ARBA00032108"/>
    </source>
</evidence>
<feature type="domain" description="LysM" evidence="6">
    <location>
        <begin position="378"/>
        <end position="422"/>
    </location>
</feature>
<feature type="domain" description="LysM" evidence="6">
    <location>
        <begin position="425"/>
        <end position="469"/>
    </location>
</feature>
<feature type="region of interest" description="Disordered" evidence="5">
    <location>
        <begin position="259"/>
        <end position="308"/>
    </location>
</feature>
<keyword evidence="1" id="KW-0929">Antimicrobial</keyword>